<dbReference type="GO" id="GO:0000422">
    <property type="term" value="P:autophagy of mitochondrion"/>
    <property type="evidence" value="ECO:0007669"/>
    <property type="project" value="TreeGrafter"/>
</dbReference>
<evidence type="ECO:0000259" key="1">
    <source>
        <dbReference type="Pfam" id="PF00899"/>
    </source>
</evidence>
<dbReference type="SUPFAM" id="SSF69572">
    <property type="entry name" value="Activating enzymes of the ubiquitin-like proteins"/>
    <property type="match status" value="1"/>
</dbReference>
<dbReference type="AlphaFoldDB" id="A0AAD8LQQ1"/>
<evidence type="ECO:0000313" key="3">
    <source>
        <dbReference type="Proteomes" id="UP001230268"/>
    </source>
</evidence>
<comment type="caution">
    <text evidence="2">The sequence shown here is derived from an EMBL/GenBank/DDBJ whole genome shotgun (WGS) entry which is preliminary data.</text>
</comment>
<dbReference type="PANTHER" id="PTHR10953">
    <property type="entry name" value="UBIQUITIN-ACTIVATING ENZYME E1"/>
    <property type="match status" value="1"/>
</dbReference>
<dbReference type="InterPro" id="IPR035985">
    <property type="entry name" value="Ubiquitin-activating_enz"/>
</dbReference>
<dbReference type="EMBL" id="JAVEPI010000002">
    <property type="protein sequence ID" value="KAK1443586.1"/>
    <property type="molecule type" value="Genomic_DNA"/>
</dbReference>
<dbReference type="GO" id="GO:0019778">
    <property type="term" value="F:Atg12 activating enzyme activity"/>
    <property type="evidence" value="ECO:0007669"/>
    <property type="project" value="TreeGrafter"/>
</dbReference>
<organism evidence="2 3">
    <name type="scientific">Babesia gibsoni</name>
    <dbReference type="NCBI Taxonomy" id="33632"/>
    <lineage>
        <taxon>Eukaryota</taxon>
        <taxon>Sar</taxon>
        <taxon>Alveolata</taxon>
        <taxon>Apicomplexa</taxon>
        <taxon>Aconoidasida</taxon>
        <taxon>Piroplasmida</taxon>
        <taxon>Babesiidae</taxon>
        <taxon>Babesia</taxon>
    </lineage>
</organism>
<dbReference type="InterPro" id="IPR000594">
    <property type="entry name" value="ThiF_NAD_FAD-bd"/>
</dbReference>
<gene>
    <name evidence="2" type="ORF">BgAZ_204620</name>
</gene>
<dbReference type="Pfam" id="PF00899">
    <property type="entry name" value="ThiF"/>
    <property type="match status" value="1"/>
</dbReference>
<dbReference type="GO" id="GO:0034727">
    <property type="term" value="P:piecemeal microautophagy of the nucleus"/>
    <property type="evidence" value="ECO:0007669"/>
    <property type="project" value="TreeGrafter"/>
</dbReference>
<dbReference type="GO" id="GO:0000407">
    <property type="term" value="C:phagophore assembly site"/>
    <property type="evidence" value="ECO:0007669"/>
    <property type="project" value="TreeGrafter"/>
</dbReference>
<dbReference type="PANTHER" id="PTHR10953:SF3">
    <property type="entry name" value="UBIQUITIN-LIKE MODIFIER-ACTIVATING ENZYME ATG7"/>
    <property type="match status" value="1"/>
</dbReference>
<protein>
    <submittedName>
        <fullName evidence="2">Activating enzymes of the ubiquitin-like domain containing protein</fullName>
    </submittedName>
</protein>
<dbReference type="Gene3D" id="3.40.50.720">
    <property type="entry name" value="NAD(P)-binding Rossmann-like Domain"/>
    <property type="match status" value="1"/>
</dbReference>
<dbReference type="GO" id="GO:0019779">
    <property type="term" value="F:Atg8 activating enzyme activity"/>
    <property type="evidence" value="ECO:0007669"/>
    <property type="project" value="TreeGrafter"/>
</dbReference>
<proteinExistence type="predicted"/>
<dbReference type="InterPro" id="IPR045886">
    <property type="entry name" value="ThiF/MoeB/HesA"/>
</dbReference>
<accession>A0AAD8LQQ1</accession>
<sequence>MEKDNCLTYTDQIYKLDVSFFSELRKRILYNGREWRWESSICAFSAVDGSLWLDMHSFEKNSCRFRDCASSSASLLARHAAEKAQRVSRFTPEAKDTSDCRCRFVTGTLIVYRSLSDFRSVDIKQEAENAYGSISFGTAGDLCIFGTSFNHAIWCKNDNIIEEVRLRSFLMICYVDVKACKCHFYISSPIVKPRVPWLWVSRIGINLPSGMESSEEKKDIPFGIDNEVIAKIFDYLNCSQPRHDFFALCISDGGIHFFDVCQISSINGNSLYVGSNECSYRDLILCGVGELPKNGALPRHWCTALLAILHMLKLCNTIVNLMVIDTNVLGEYEKIKEGNMVGNVAMLHRIRLGPCLISADDVTINYGYKVNMEYSLMKAKKHEHIVEFKDSSEDGAEHKVDAELHLHLMKWRIQPMLDLKKITDLRICIVGAGAVGCQVIRQLLAWGVSHFVIIDHGKVTNATRQCLYTAEDIRERKDKVFAACNAIKKVNPVAQVTPVKMSVPMPGHFITDEDICERYNNLRNVMMDCDSVFLLTDSKESRWLPSFIAAEHTRNNFESSEKGSLEEVLSENKTTERLKGGPIVISGGVAFDGWMVIRHGYGTFDGGCYFCGDVQSPSDSISGRPMDETCTIVKPGSISTCAAAAVELLISLTQHPDGPQAKHGSCSCLGEVPHAVRMSLSDLSLQKIYIEESETCICCSRAVIKHFRSNPIEFLKKALRNPSFLSNISGLDKTLGTLSNYSAKDVIVESGFVVL</sequence>
<dbReference type="GO" id="GO:0000045">
    <property type="term" value="P:autophagosome assembly"/>
    <property type="evidence" value="ECO:0007669"/>
    <property type="project" value="TreeGrafter"/>
</dbReference>
<keyword evidence="3" id="KW-1185">Reference proteome</keyword>
<feature type="domain" description="THIF-type NAD/FAD binding fold" evidence="1">
    <location>
        <begin position="411"/>
        <end position="656"/>
    </location>
</feature>
<reference evidence="2" key="1">
    <citation type="submission" date="2023-08" db="EMBL/GenBank/DDBJ databases">
        <title>Draft sequence of the Babesia gibsoni genome.</title>
        <authorList>
            <person name="Yamagishi J.Y."/>
            <person name="Xuan X.X."/>
        </authorList>
    </citation>
    <scope>NUCLEOTIDE SEQUENCE</scope>
    <source>
        <strain evidence="2">Azabu</strain>
    </source>
</reference>
<name>A0AAD8LQQ1_BABGI</name>
<dbReference type="GO" id="GO:0032446">
    <property type="term" value="P:protein modification by small protein conjugation"/>
    <property type="evidence" value="ECO:0007669"/>
    <property type="project" value="TreeGrafter"/>
</dbReference>
<evidence type="ECO:0000313" key="2">
    <source>
        <dbReference type="EMBL" id="KAK1443586.1"/>
    </source>
</evidence>
<dbReference type="InterPro" id="IPR042522">
    <property type="entry name" value="Atg7_N_1"/>
</dbReference>
<dbReference type="Gene3D" id="3.40.140.70">
    <property type="entry name" value="Ubiquitin-like modifier-activating enzyme ATG7 N-terminal domain"/>
    <property type="match status" value="1"/>
</dbReference>
<dbReference type="GO" id="GO:0006995">
    <property type="term" value="P:cellular response to nitrogen starvation"/>
    <property type="evidence" value="ECO:0007669"/>
    <property type="project" value="TreeGrafter"/>
</dbReference>
<dbReference type="Proteomes" id="UP001230268">
    <property type="component" value="Unassembled WGS sequence"/>
</dbReference>